<dbReference type="InterPro" id="IPR052354">
    <property type="entry name" value="Cell_Wall_Dynamics_Protein"/>
</dbReference>
<dbReference type="PANTHER" id="PTHR34408">
    <property type="entry name" value="FAMILY PROTEIN, PUTATIVE-RELATED"/>
    <property type="match status" value="1"/>
</dbReference>
<feature type="domain" description="SH3b" evidence="2">
    <location>
        <begin position="32"/>
        <end position="94"/>
    </location>
</feature>
<organism evidence="3 4">
    <name type="scientific">Viridibacillus soli</name>
    <dbReference type="NCBI Taxonomy" id="2798301"/>
    <lineage>
        <taxon>Bacteria</taxon>
        <taxon>Bacillati</taxon>
        <taxon>Bacillota</taxon>
        <taxon>Bacilli</taxon>
        <taxon>Bacillales</taxon>
        <taxon>Caryophanaceae</taxon>
        <taxon>Viridibacillus</taxon>
    </lineage>
</organism>
<name>A0ABS1HC19_9BACL</name>
<evidence type="ECO:0000259" key="2">
    <source>
        <dbReference type="PROSITE" id="PS51781"/>
    </source>
</evidence>
<dbReference type="PROSITE" id="PS51781">
    <property type="entry name" value="SH3B"/>
    <property type="match status" value="1"/>
</dbReference>
<keyword evidence="4" id="KW-1185">Reference proteome</keyword>
<gene>
    <name evidence="3" type="ORF">JFL43_18760</name>
</gene>
<evidence type="ECO:0000256" key="1">
    <source>
        <dbReference type="SAM" id="SignalP"/>
    </source>
</evidence>
<accession>A0ABS1HC19</accession>
<dbReference type="PANTHER" id="PTHR34408:SF1">
    <property type="entry name" value="GLYCOSYL HYDROLASE FAMILY 19 DOMAIN-CONTAINING PROTEIN HI_1415"/>
    <property type="match status" value="1"/>
</dbReference>
<dbReference type="Gene3D" id="2.30.30.40">
    <property type="entry name" value="SH3 Domains"/>
    <property type="match status" value="1"/>
</dbReference>
<evidence type="ECO:0000313" key="3">
    <source>
        <dbReference type="EMBL" id="MBK3496866.1"/>
    </source>
</evidence>
<keyword evidence="1" id="KW-0732">Signal</keyword>
<dbReference type="Proteomes" id="UP000618943">
    <property type="component" value="Unassembled WGS sequence"/>
</dbReference>
<comment type="caution">
    <text evidence="3">The sequence shown here is derived from an EMBL/GenBank/DDBJ whole genome shotgun (WGS) entry which is preliminary data.</text>
</comment>
<dbReference type="Pfam" id="PF08239">
    <property type="entry name" value="SH3_3"/>
    <property type="match status" value="1"/>
</dbReference>
<dbReference type="EMBL" id="JAEOAH010000042">
    <property type="protein sequence ID" value="MBK3496866.1"/>
    <property type="molecule type" value="Genomic_DNA"/>
</dbReference>
<feature type="signal peptide" evidence="1">
    <location>
        <begin position="1"/>
        <end position="21"/>
    </location>
</feature>
<protein>
    <submittedName>
        <fullName evidence="3">SH3 domain-containing protein</fullName>
    </submittedName>
</protein>
<dbReference type="InterPro" id="IPR003646">
    <property type="entry name" value="SH3-like_bac-type"/>
</dbReference>
<dbReference type="RefSeq" id="WP_200750215.1">
    <property type="nucleotide sequence ID" value="NZ_JAEOAH010000042.1"/>
</dbReference>
<evidence type="ECO:0000313" key="4">
    <source>
        <dbReference type="Proteomes" id="UP000618943"/>
    </source>
</evidence>
<proteinExistence type="predicted"/>
<feature type="chain" id="PRO_5045250912" evidence="1">
    <location>
        <begin position="22"/>
        <end position="244"/>
    </location>
</feature>
<dbReference type="SMART" id="SM00287">
    <property type="entry name" value="SH3b"/>
    <property type="match status" value="1"/>
</dbReference>
<reference evidence="3 4" key="1">
    <citation type="submission" date="2020-12" db="EMBL/GenBank/DDBJ databases">
        <title>YIM B01967 draft genome.</title>
        <authorList>
            <person name="Yan X."/>
        </authorList>
    </citation>
    <scope>NUCLEOTIDE SEQUENCE [LARGE SCALE GENOMIC DNA]</scope>
    <source>
        <strain evidence="3 4">YIM B01967</strain>
    </source>
</reference>
<sequence length="244" mass="27637">MVKRLKYVITIVLLMSSLGFSNLPKVEAKADITIEYVKVEVLNVREKATISSKKLGQLKKNVRVAVISTSKGWSKIQYKEGTAYVSSDYFASKAVQNVTGKLAPKVGKYTYNYYEEGVYQGKSTDIFIKIKEGVKTKSNTGVYTSYFENSKFFTYLSPLGHTDFQLNYPLKKGMKWGGEQDKLQIQNVNATVKIAAGTFKNVVIVRMDHTAYNTYSHYYIAPGKGIIMWKLNGEKKFQLAEYTK</sequence>